<proteinExistence type="predicted"/>
<gene>
    <name evidence="1" type="ORF">BCR41DRAFT_415241</name>
</gene>
<protein>
    <submittedName>
        <fullName evidence="1">Uncharacterized protein</fullName>
    </submittedName>
</protein>
<keyword evidence="2" id="KW-1185">Reference proteome</keyword>
<evidence type="ECO:0000313" key="1">
    <source>
        <dbReference type="EMBL" id="ORY98419.1"/>
    </source>
</evidence>
<organism evidence="1 2">
    <name type="scientific">Lobosporangium transversale</name>
    <dbReference type="NCBI Taxonomy" id="64571"/>
    <lineage>
        <taxon>Eukaryota</taxon>
        <taxon>Fungi</taxon>
        <taxon>Fungi incertae sedis</taxon>
        <taxon>Mucoromycota</taxon>
        <taxon>Mortierellomycotina</taxon>
        <taxon>Mortierellomycetes</taxon>
        <taxon>Mortierellales</taxon>
        <taxon>Mortierellaceae</taxon>
        <taxon>Lobosporangium</taxon>
    </lineage>
</organism>
<dbReference type="RefSeq" id="XP_021875790.1">
    <property type="nucleotide sequence ID" value="XM_022029510.1"/>
</dbReference>
<dbReference type="InParanoid" id="A0A1Y2G6P4"/>
<dbReference type="AlphaFoldDB" id="A0A1Y2G6P4"/>
<name>A0A1Y2G6P4_9FUNG</name>
<accession>A0A1Y2G6P4</accession>
<dbReference type="Proteomes" id="UP000193648">
    <property type="component" value="Unassembled WGS sequence"/>
</dbReference>
<sequence length="154" mass="17170">MAPIRVHGLFWFECNTLSVAECLFSNSSISCSRFTLVLVAKRPNPPCIHQSVIILSRQSDSCFSRFLLFSFLQPSLPVTAMAEMVGGNLRDAVQDDHVLGLFRLSACRTIAFRFVVDPQPEARLPMPVIVSMLLITTSLLSADREERGALLDER</sequence>
<dbReference type="GeneID" id="33571353"/>
<dbReference type="EMBL" id="MCFF01000069">
    <property type="protein sequence ID" value="ORY98419.1"/>
    <property type="molecule type" value="Genomic_DNA"/>
</dbReference>
<reference evidence="1 2" key="1">
    <citation type="submission" date="2016-07" db="EMBL/GenBank/DDBJ databases">
        <title>Pervasive Adenine N6-methylation of Active Genes in Fungi.</title>
        <authorList>
            <consortium name="DOE Joint Genome Institute"/>
            <person name="Mondo S.J."/>
            <person name="Dannebaum R.O."/>
            <person name="Kuo R.C."/>
            <person name="Labutti K."/>
            <person name="Haridas S."/>
            <person name="Kuo A."/>
            <person name="Salamov A."/>
            <person name="Ahrendt S.R."/>
            <person name="Lipzen A."/>
            <person name="Sullivan W."/>
            <person name="Andreopoulos W.B."/>
            <person name="Clum A."/>
            <person name="Lindquist E."/>
            <person name="Daum C."/>
            <person name="Ramamoorthy G.K."/>
            <person name="Gryganskyi A."/>
            <person name="Culley D."/>
            <person name="Magnuson J.K."/>
            <person name="James T.Y."/>
            <person name="O'Malley M.A."/>
            <person name="Stajich J.E."/>
            <person name="Spatafora J.W."/>
            <person name="Visel A."/>
            <person name="Grigoriev I.V."/>
        </authorList>
    </citation>
    <scope>NUCLEOTIDE SEQUENCE [LARGE SCALE GENOMIC DNA]</scope>
    <source>
        <strain evidence="1 2">NRRL 3116</strain>
    </source>
</reference>
<comment type="caution">
    <text evidence="1">The sequence shown here is derived from an EMBL/GenBank/DDBJ whole genome shotgun (WGS) entry which is preliminary data.</text>
</comment>
<evidence type="ECO:0000313" key="2">
    <source>
        <dbReference type="Proteomes" id="UP000193648"/>
    </source>
</evidence>